<keyword evidence="3" id="KW-1185">Reference proteome</keyword>
<gene>
    <name evidence="2" type="ORF">D5R40_01310</name>
</gene>
<comment type="caution">
    <text evidence="2">The sequence shown here is derived from an EMBL/GenBank/DDBJ whole genome shotgun (WGS) entry which is preliminary data.</text>
</comment>
<feature type="region of interest" description="Disordered" evidence="1">
    <location>
        <begin position="1"/>
        <end position="25"/>
    </location>
</feature>
<dbReference type="EMBL" id="RCBY01000003">
    <property type="protein sequence ID" value="RQH57478.1"/>
    <property type="molecule type" value="Genomic_DNA"/>
</dbReference>
<dbReference type="Proteomes" id="UP000269154">
    <property type="component" value="Unassembled WGS sequence"/>
</dbReference>
<accession>A0A3N6PZW0</accession>
<sequence length="88" mass="10106">MESLFALCRRQPVPPPRRGRQETGEMGMSQEVGARIVSQFFCHNHPKIPACMSFFHQKVGTFFNAKTLKPLSVNTFRINQQALIREDN</sequence>
<dbReference type="AlphaFoldDB" id="A0A3N6PZW0"/>
<protein>
    <submittedName>
        <fullName evidence="2">Uncharacterized protein</fullName>
    </submittedName>
</protein>
<organism evidence="2 3">
    <name type="scientific">Okeania hirsuta</name>
    <dbReference type="NCBI Taxonomy" id="1458930"/>
    <lineage>
        <taxon>Bacteria</taxon>
        <taxon>Bacillati</taxon>
        <taxon>Cyanobacteriota</taxon>
        <taxon>Cyanophyceae</taxon>
        <taxon>Oscillatoriophycideae</taxon>
        <taxon>Oscillatoriales</taxon>
        <taxon>Microcoleaceae</taxon>
        <taxon>Okeania</taxon>
    </lineage>
</organism>
<dbReference type="RefSeq" id="WP_124143888.1">
    <property type="nucleotide sequence ID" value="NZ_CAWOKI010000372.1"/>
</dbReference>
<evidence type="ECO:0000313" key="3">
    <source>
        <dbReference type="Proteomes" id="UP000269154"/>
    </source>
</evidence>
<evidence type="ECO:0000313" key="2">
    <source>
        <dbReference type="EMBL" id="RQH57478.1"/>
    </source>
</evidence>
<proteinExistence type="predicted"/>
<evidence type="ECO:0000256" key="1">
    <source>
        <dbReference type="SAM" id="MobiDB-lite"/>
    </source>
</evidence>
<reference evidence="2 3" key="1">
    <citation type="journal article" date="2018" name="ACS Chem. Biol.">
        <title>Ketoreductase domain dysfunction expands chemodiversity: malyngamide biosynthesis in the cyanobacterium Okeania hirsuta.</title>
        <authorList>
            <person name="Moss N.A."/>
            <person name="Leao T."/>
            <person name="Rankin M."/>
            <person name="McCullough T.M."/>
            <person name="Qu P."/>
            <person name="Korobeynikov A."/>
            <person name="Smith J.L."/>
            <person name="Gerwick L."/>
            <person name="Gerwick W.H."/>
        </authorList>
    </citation>
    <scope>NUCLEOTIDE SEQUENCE [LARGE SCALE GENOMIC DNA]</scope>
    <source>
        <strain evidence="2 3">PAB10Feb10-1</strain>
    </source>
</reference>
<name>A0A3N6PZW0_9CYAN</name>